<evidence type="ECO:0000256" key="3">
    <source>
        <dbReference type="ARBA" id="ARBA00022786"/>
    </source>
</evidence>
<dbReference type="PANTHER" id="PTHR45622">
    <property type="entry name" value="UBIQUITIN-PROTEIN LIGASE E3A-RELATED"/>
    <property type="match status" value="1"/>
</dbReference>
<dbReference type="SUPFAM" id="SSF50985">
    <property type="entry name" value="RCC1/BLIP-II"/>
    <property type="match status" value="1"/>
</dbReference>
<keyword evidence="2" id="KW-0677">Repeat</keyword>
<dbReference type="PROSITE" id="PS50237">
    <property type="entry name" value="HECT"/>
    <property type="match status" value="1"/>
</dbReference>
<dbReference type="InterPro" id="IPR058923">
    <property type="entry name" value="RCC1-like_dom"/>
</dbReference>
<proteinExistence type="predicted"/>
<accession>A0AAN7XYX5</accession>
<dbReference type="InterPro" id="IPR009091">
    <property type="entry name" value="RCC1/BLIP-II"/>
</dbReference>
<feature type="repeat" description="RCC1" evidence="5">
    <location>
        <begin position="49"/>
        <end position="98"/>
    </location>
</feature>
<keyword evidence="8" id="KW-1185">Reference proteome</keyword>
<protein>
    <recommendedName>
        <fullName evidence="6">HECT domain-containing protein</fullName>
    </recommendedName>
</protein>
<dbReference type="InterPro" id="IPR035983">
    <property type="entry name" value="Hect_E3_ubiquitin_ligase"/>
</dbReference>
<dbReference type="FunFam" id="3.30.2410.10:FF:000003">
    <property type="entry name" value="probable E3 ubiquitin-protein ligase HERC4 isoform X1"/>
    <property type="match status" value="1"/>
</dbReference>
<evidence type="ECO:0000313" key="7">
    <source>
        <dbReference type="EMBL" id="KAK5868547.1"/>
    </source>
</evidence>
<dbReference type="SMART" id="SM00119">
    <property type="entry name" value="HECTc"/>
    <property type="match status" value="1"/>
</dbReference>
<organism evidence="7 8">
    <name type="scientific">Eleginops maclovinus</name>
    <name type="common">Patagonian blennie</name>
    <name type="synonym">Eleginus maclovinus</name>
    <dbReference type="NCBI Taxonomy" id="56733"/>
    <lineage>
        <taxon>Eukaryota</taxon>
        <taxon>Metazoa</taxon>
        <taxon>Chordata</taxon>
        <taxon>Craniata</taxon>
        <taxon>Vertebrata</taxon>
        <taxon>Euteleostomi</taxon>
        <taxon>Actinopterygii</taxon>
        <taxon>Neopterygii</taxon>
        <taxon>Teleostei</taxon>
        <taxon>Neoteleostei</taxon>
        <taxon>Acanthomorphata</taxon>
        <taxon>Eupercaria</taxon>
        <taxon>Perciformes</taxon>
        <taxon>Notothenioidei</taxon>
        <taxon>Eleginopidae</taxon>
        <taxon>Eleginops</taxon>
    </lineage>
</organism>
<feature type="repeat" description="RCC1" evidence="5">
    <location>
        <begin position="151"/>
        <end position="203"/>
    </location>
</feature>
<evidence type="ECO:0000256" key="5">
    <source>
        <dbReference type="PROSITE-ProRule" id="PRU00235"/>
    </source>
</evidence>
<dbReference type="Gene3D" id="3.30.2410.10">
    <property type="entry name" value="Hect, E3 ligase catalytic domain"/>
    <property type="match status" value="1"/>
</dbReference>
<dbReference type="InterPro" id="IPR000569">
    <property type="entry name" value="HECT_dom"/>
</dbReference>
<dbReference type="GO" id="GO:0004842">
    <property type="term" value="F:ubiquitin-protein transferase activity"/>
    <property type="evidence" value="ECO:0007669"/>
    <property type="project" value="InterPro"/>
</dbReference>
<dbReference type="SUPFAM" id="SSF56204">
    <property type="entry name" value="Hect, E3 ligase catalytic domain"/>
    <property type="match status" value="1"/>
</dbReference>
<evidence type="ECO:0000259" key="6">
    <source>
        <dbReference type="PROSITE" id="PS50237"/>
    </source>
</evidence>
<dbReference type="Gene3D" id="3.90.1750.10">
    <property type="entry name" value="Hect, E3 ligase catalytic domains"/>
    <property type="match status" value="1"/>
</dbReference>
<dbReference type="Gene3D" id="2.130.10.30">
    <property type="entry name" value="Regulator of chromosome condensation 1/beta-lactamase-inhibitor protein II"/>
    <property type="match status" value="1"/>
</dbReference>
<dbReference type="Proteomes" id="UP001346869">
    <property type="component" value="Unassembled WGS sequence"/>
</dbReference>
<sequence length="1017" mass="113793">MVKLYCWGDSSSGKLGPQECLSPVSWSVPGVITDICCGEQHTLFLSGEGGVLSCGNNSRGQLGRKNLKDGGSIGRVEGLGDVVAIACGQDHCLAVCESGQVFSWGAGEDGQRGLLPNLLSNRPSRVQIPLPIPVIQVACGNSHSLALTKGGDVFSWGLNSHGQLGLGKEVSLQFEPEPVFALSGVAVTQVTAGATHSLFLTLPGLVYCCGANKSGQLGLNRVDVKGRFNICMVPALRPLGVSFISCGEAHSAVLTKDGKVFTFGEGRYGQLGHNSSDNEVIPRLVDGMDGPASQIACGRRHTLVLTSSGKLWAFGDGARGQIGTGRTERSLTPSLVQLPETTESVAAVPEEMKISAGWNTNYTYSSPPQRLDKGRITGRLDKTKLQQWLSMKHGNVEAKREISHMFLTSASLVASFTKADGSPSEAGALTVDLDAASKAFDQMLAVPWIRQSVNLTILIGNLCSSNRFLKSPEILLILLTCPLFQEECNVMQLVLALAISIDELPEKTQETLRRWWSTVEPSILMKHILVFKKAMAFMLRNGLLITHNPGIKFLAEVLKLLYKANKTGKPFKVPPSTFYVEEISDMVMVEQDIAMWIKQAKEEDDVHTPVIFCRYPFLLPLVQKVAFFEKFVSIIKQVQGVIYELALKCPEELYLDGPESAPAPVFQLTLRRTHLVEDTFRQLGAADHCAFKRQLLVQFDEDRTKVMDVYKRDFFLCVFKKLMAPDSKMFMFNESKLAWFPVRPKVEEKTYFLFGVLCGLALYNHTLVNLRFPLVLFKKLLRVKPSLDDMKEFDPVMGESWQFMLDCCPEEVKKLEITFNVPWDGETVELDPTEPGKVVTASNRKEFVDAYINYAFNKSVERVFEAFKRGFFKVCDIDVVEFFQPEELQAVMVGQENYDWDVFKKNTVYEGDYHENHPNIVTFWEVFENLTAEEKKKFFLFLTGTYRVPFLGMESVQMRVTVLPDSTEIHMPESLTCHCLLLLPIYQRYPVERTMKTRLLQAINHNRGFWKKKDIEE</sequence>
<feature type="repeat" description="RCC1" evidence="5">
    <location>
        <begin position="309"/>
        <end position="367"/>
    </location>
</feature>
<gene>
    <name evidence="7" type="ORF">PBY51_009548</name>
</gene>
<reference evidence="7 8" key="2">
    <citation type="journal article" date="2023" name="Mol. Biol. Evol.">
        <title>Genomics of Secondarily Temperate Adaptation in the Only Non-Antarctic Icefish.</title>
        <authorList>
            <person name="Rivera-Colon A.G."/>
            <person name="Rayamajhi N."/>
            <person name="Minhas B.F."/>
            <person name="Madrigal G."/>
            <person name="Bilyk K.T."/>
            <person name="Yoon V."/>
            <person name="Hune M."/>
            <person name="Gregory S."/>
            <person name="Cheng C.H.C."/>
            <person name="Catchen J.M."/>
        </authorList>
    </citation>
    <scope>NUCLEOTIDE SEQUENCE [LARGE SCALE GENOMIC DNA]</scope>
    <source>
        <strain evidence="7">JMC-PN-2008</strain>
    </source>
</reference>
<feature type="active site" description="Glycyl thioester intermediate" evidence="4">
    <location>
        <position position="977"/>
    </location>
</feature>
<dbReference type="PANTHER" id="PTHR45622:SF11">
    <property type="entry name" value="E3 UBIQUITIN-PROTEIN LIGASE HERC6-RELATED"/>
    <property type="match status" value="1"/>
</dbReference>
<name>A0AAN7XYX5_ELEMC</name>
<evidence type="ECO:0000256" key="4">
    <source>
        <dbReference type="PROSITE-ProRule" id="PRU00104"/>
    </source>
</evidence>
<evidence type="ECO:0000256" key="2">
    <source>
        <dbReference type="ARBA" id="ARBA00022737"/>
    </source>
</evidence>
<comment type="caution">
    <text evidence="7">The sequence shown here is derived from an EMBL/GenBank/DDBJ whole genome shotgun (WGS) entry which is preliminary data.</text>
</comment>
<dbReference type="PROSITE" id="PS00626">
    <property type="entry name" value="RCC1_2"/>
    <property type="match status" value="2"/>
</dbReference>
<dbReference type="AlphaFoldDB" id="A0AAN7XYX5"/>
<dbReference type="Pfam" id="PF25390">
    <property type="entry name" value="WD40_RLD"/>
    <property type="match status" value="1"/>
</dbReference>
<dbReference type="EMBL" id="JAUZQC010000007">
    <property type="protein sequence ID" value="KAK5868547.1"/>
    <property type="molecule type" value="Genomic_DNA"/>
</dbReference>
<feature type="repeat" description="RCC1" evidence="5">
    <location>
        <begin position="258"/>
        <end position="308"/>
    </location>
</feature>
<reference evidence="7 8" key="1">
    <citation type="journal article" date="2023" name="Genes (Basel)">
        <title>Chromosome-Level Genome Assembly and Circadian Gene Repertoire of the Patagonia Blennie Eleginops maclovinus-The Closest Ancestral Proxy of Antarctic Cryonotothenioids.</title>
        <authorList>
            <person name="Cheng C.C."/>
            <person name="Rivera-Colon A.G."/>
            <person name="Minhas B.F."/>
            <person name="Wilson L."/>
            <person name="Rayamajhi N."/>
            <person name="Vargas-Chacoff L."/>
            <person name="Catchen J.M."/>
        </authorList>
    </citation>
    <scope>NUCLEOTIDE SEQUENCE [LARGE SCALE GENOMIC DNA]</scope>
    <source>
        <strain evidence="7">JMC-PN-2008</strain>
    </source>
</reference>
<evidence type="ECO:0000256" key="1">
    <source>
        <dbReference type="ARBA" id="ARBA00022679"/>
    </source>
</evidence>
<evidence type="ECO:0000313" key="8">
    <source>
        <dbReference type="Proteomes" id="UP001346869"/>
    </source>
</evidence>
<dbReference type="CDD" id="cd00078">
    <property type="entry name" value="HECTc"/>
    <property type="match status" value="1"/>
</dbReference>
<feature type="repeat" description="RCC1" evidence="5">
    <location>
        <begin position="99"/>
        <end position="150"/>
    </location>
</feature>
<dbReference type="PROSITE" id="PS50012">
    <property type="entry name" value="RCC1_3"/>
    <property type="match status" value="7"/>
</dbReference>
<dbReference type="InterPro" id="IPR051709">
    <property type="entry name" value="Ub-ligase/GTPase-reg"/>
</dbReference>
<keyword evidence="1" id="KW-0808">Transferase</keyword>
<dbReference type="Pfam" id="PF00632">
    <property type="entry name" value="HECT"/>
    <property type="match status" value="1"/>
</dbReference>
<feature type="domain" description="HECT" evidence="6">
    <location>
        <begin position="687"/>
        <end position="1009"/>
    </location>
</feature>
<keyword evidence="3 4" id="KW-0833">Ubl conjugation pathway</keyword>
<feature type="repeat" description="RCC1" evidence="5">
    <location>
        <begin position="2"/>
        <end position="48"/>
    </location>
</feature>
<dbReference type="PRINTS" id="PR00633">
    <property type="entry name" value="RCCNDNSATION"/>
</dbReference>
<dbReference type="InterPro" id="IPR000408">
    <property type="entry name" value="Reg_chr_condens"/>
</dbReference>
<dbReference type="Gene3D" id="3.30.2160.10">
    <property type="entry name" value="Hect, E3 ligase catalytic domain"/>
    <property type="match status" value="1"/>
</dbReference>
<feature type="repeat" description="RCC1" evidence="5">
    <location>
        <begin position="204"/>
        <end position="257"/>
    </location>
</feature>